<comment type="caution">
    <text evidence="7">The sequence shown here is derived from an EMBL/GenBank/DDBJ whole genome shotgun (WGS) entry which is preliminary data.</text>
</comment>
<dbReference type="Gene3D" id="3.40.190.10">
    <property type="entry name" value="Periplasmic binding protein-like II"/>
    <property type="match status" value="2"/>
</dbReference>
<keyword evidence="1" id="KW-1003">Cell membrane</keyword>
<keyword evidence="5" id="KW-0449">Lipoprotein</keyword>
<feature type="signal peptide" evidence="6">
    <location>
        <begin position="1"/>
        <end position="33"/>
    </location>
</feature>
<evidence type="ECO:0000256" key="2">
    <source>
        <dbReference type="ARBA" id="ARBA00022729"/>
    </source>
</evidence>
<keyword evidence="8" id="KW-1185">Reference proteome</keyword>
<organism evidence="7 8">
    <name type="scientific">Cellulomonas alba</name>
    <dbReference type="NCBI Taxonomy" id="3053467"/>
    <lineage>
        <taxon>Bacteria</taxon>
        <taxon>Bacillati</taxon>
        <taxon>Actinomycetota</taxon>
        <taxon>Actinomycetes</taxon>
        <taxon>Micrococcales</taxon>
        <taxon>Cellulomonadaceae</taxon>
        <taxon>Cellulomonas</taxon>
    </lineage>
</organism>
<evidence type="ECO:0000256" key="5">
    <source>
        <dbReference type="ARBA" id="ARBA00023288"/>
    </source>
</evidence>
<dbReference type="RefSeq" id="WP_289454556.1">
    <property type="nucleotide sequence ID" value="NZ_JAUCGQ010000001.1"/>
</dbReference>
<dbReference type="PANTHER" id="PTHR43649:SF33">
    <property type="entry name" value="POLYGALACTURONAN_RHAMNOGALACTURONAN-BINDING PROTEIN YTCQ"/>
    <property type="match status" value="1"/>
</dbReference>
<dbReference type="Pfam" id="PF01547">
    <property type="entry name" value="SBP_bac_1"/>
    <property type="match status" value="1"/>
</dbReference>
<keyword evidence="3" id="KW-0472">Membrane</keyword>
<dbReference type="PANTHER" id="PTHR43649">
    <property type="entry name" value="ARABINOSE-BINDING PROTEIN-RELATED"/>
    <property type="match status" value="1"/>
</dbReference>
<dbReference type="InterPro" id="IPR050490">
    <property type="entry name" value="Bact_solute-bd_prot1"/>
</dbReference>
<reference evidence="7 8" key="1">
    <citation type="submission" date="2023-06" db="EMBL/GenBank/DDBJ databases">
        <title>Cellulomonas sp. MW4 Whole genome sequence.</title>
        <authorList>
            <person name="Park S."/>
        </authorList>
    </citation>
    <scope>NUCLEOTIDE SEQUENCE [LARGE SCALE GENOMIC DNA]</scope>
    <source>
        <strain evidence="7 8">MW4</strain>
    </source>
</reference>
<feature type="chain" id="PRO_5046627201" evidence="6">
    <location>
        <begin position="34"/>
        <end position="446"/>
    </location>
</feature>
<dbReference type="EMBL" id="JAUCGQ010000001">
    <property type="protein sequence ID" value="MDM7854738.1"/>
    <property type="molecule type" value="Genomic_DNA"/>
</dbReference>
<dbReference type="PROSITE" id="PS51257">
    <property type="entry name" value="PROKAR_LIPOPROTEIN"/>
    <property type="match status" value="1"/>
</dbReference>
<proteinExistence type="predicted"/>
<protein>
    <submittedName>
        <fullName evidence="7">ABC transporter substrate-binding protein</fullName>
    </submittedName>
</protein>
<name>A0ABT7SEW7_9CELL</name>
<keyword evidence="4" id="KW-0564">Palmitate</keyword>
<accession>A0ABT7SEW7</accession>
<dbReference type="InterPro" id="IPR006059">
    <property type="entry name" value="SBP"/>
</dbReference>
<evidence type="ECO:0000256" key="3">
    <source>
        <dbReference type="ARBA" id="ARBA00023136"/>
    </source>
</evidence>
<evidence type="ECO:0000313" key="7">
    <source>
        <dbReference type="EMBL" id="MDM7854738.1"/>
    </source>
</evidence>
<dbReference type="Proteomes" id="UP001529338">
    <property type="component" value="Unassembled WGS sequence"/>
</dbReference>
<evidence type="ECO:0000313" key="8">
    <source>
        <dbReference type="Proteomes" id="UP001529338"/>
    </source>
</evidence>
<evidence type="ECO:0000256" key="1">
    <source>
        <dbReference type="ARBA" id="ARBA00022475"/>
    </source>
</evidence>
<sequence length="446" mass="48093">MFPHARRNRLAALASAGAVIALTAACSSGGGSAGDTAGPSSGQTPSGAIKVVTWRTDLIQDGTFDKYAQEFQAKYPDVKVTFEGHTDYEGEVKTLMNTDDYGDVLGIINTITPAQLPDFFEPLGKQSDLEQHYQFISSKSFDGTTYGIPVVVNAQGIVYNKSVWQKAGLTDLPKTPDEFVQDLQKIRSTQPDTVPLYTNYKDGWPLTQWEGDVGSVTGDADAVNKLATIDDPWAAGQEHNVIDTLLYDVVKDKLTEADPTTTNWEKSKDLIATGKIGTMVLGSWAISQMQAAAEKAGTGADTIGYMPFPVQANGSWNSVVGPDYNQGINIHSKHKAAARAWIDWFNNESGFAASQGGLSPVKGSPDPATLKDFGSLGVKYLELKPAEPGKESLVNDIDKQAEIGLYAPDYRKRIVDAARGASKESLQQIFDDLNSRWKDARAAAGD</sequence>
<evidence type="ECO:0000256" key="4">
    <source>
        <dbReference type="ARBA" id="ARBA00023139"/>
    </source>
</evidence>
<gene>
    <name evidence="7" type="ORF">QRT04_07330</name>
</gene>
<evidence type="ECO:0000256" key="6">
    <source>
        <dbReference type="SAM" id="SignalP"/>
    </source>
</evidence>
<dbReference type="SUPFAM" id="SSF53850">
    <property type="entry name" value="Periplasmic binding protein-like II"/>
    <property type="match status" value="1"/>
</dbReference>
<keyword evidence="2 6" id="KW-0732">Signal</keyword>